<protein>
    <submittedName>
        <fullName evidence="6">ATP-grasp domain-containing protein</fullName>
    </submittedName>
</protein>
<dbReference type="InterPro" id="IPR052032">
    <property type="entry name" value="ATP-dep_AA_Ligase"/>
</dbReference>
<keyword evidence="3 4" id="KW-0067">ATP-binding</keyword>
<evidence type="ECO:0000313" key="6">
    <source>
        <dbReference type="EMBL" id="TKA01931.1"/>
    </source>
</evidence>
<dbReference type="RefSeq" id="WP_136729020.1">
    <property type="nucleotide sequence ID" value="NZ_SUMC01000068.1"/>
</dbReference>
<dbReference type="GO" id="GO:0016874">
    <property type="term" value="F:ligase activity"/>
    <property type="evidence" value="ECO:0007669"/>
    <property type="project" value="UniProtKB-KW"/>
</dbReference>
<dbReference type="AlphaFoldDB" id="A0A4U0S4E9"/>
<dbReference type="GO" id="GO:0005524">
    <property type="term" value="F:ATP binding"/>
    <property type="evidence" value="ECO:0007669"/>
    <property type="project" value="UniProtKB-UniRule"/>
</dbReference>
<dbReference type="Gene3D" id="3.40.50.20">
    <property type="match status" value="1"/>
</dbReference>
<accession>A0A4U0S4E9</accession>
<dbReference type="GO" id="GO:0046872">
    <property type="term" value="F:metal ion binding"/>
    <property type="evidence" value="ECO:0007669"/>
    <property type="project" value="InterPro"/>
</dbReference>
<comment type="caution">
    <text evidence="6">The sequence shown here is derived from an EMBL/GenBank/DDBJ whole genome shotgun (WGS) entry which is preliminary data.</text>
</comment>
<name>A0A4U0S4E9_9ACTN</name>
<dbReference type="Proteomes" id="UP000305778">
    <property type="component" value="Unassembled WGS sequence"/>
</dbReference>
<reference evidence="6 7" key="1">
    <citation type="submission" date="2019-04" db="EMBL/GenBank/DDBJ databases">
        <title>Streptomyces oryziradicis sp. nov., a novel actinomycete isolated from rhizosphere soil of rice (Oryza sativa L.).</title>
        <authorList>
            <person name="Li C."/>
        </authorList>
    </citation>
    <scope>NUCLEOTIDE SEQUENCE [LARGE SCALE GENOMIC DNA]</scope>
    <source>
        <strain evidence="6 7">NEAU-C40</strain>
    </source>
</reference>
<dbReference type="SUPFAM" id="SSF56059">
    <property type="entry name" value="Glutathione synthetase ATP-binding domain-like"/>
    <property type="match status" value="1"/>
</dbReference>
<gene>
    <name evidence="6" type="ORF">FCI23_39745</name>
</gene>
<dbReference type="PANTHER" id="PTHR43585:SF2">
    <property type="entry name" value="ATP-GRASP ENZYME FSQD"/>
    <property type="match status" value="1"/>
</dbReference>
<dbReference type="EMBL" id="SUMC01000068">
    <property type="protein sequence ID" value="TKA01931.1"/>
    <property type="molecule type" value="Genomic_DNA"/>
</dbReference>
<keyword evidence="7" id="KW-1185">Reference proteome</keyword>
<evidence type="ECO:0000256" key="4">
    <source>
        <dbReference type="PROSITE-ProRule" id="PRU00409"/>
    </source>
</evidence>
<evidence type="ECO:0000313" key="7">
    <source>
        <dbReference type="Proteomes" id="UP000305778"/>
    </source>
</evidence>
<evidence type="ECO:0000259" key="5">
    <source>
        <dbReference type="PROSITE" id="PS50975"/>
    </source>
</evidence>
<evidence type="ECO:0000256" key="2">
    <source>
        <dbReference type="ARBA" id="ARBA00022741"/>
    </source>
</evidence>
<evidence type="ECO:0000256" key="1">
    <source>
        <dbReference type="ARBA" id="ARBA00022598"/>
    </source>
</evidence>
<dbReference type="SMART" id="SM01209">
    <property type="entry name" value="GARS_A"/>
    <property type="match status" value="1"/>
</dbReference>
<feature type="domain" description="ATP-grasp" evidence="5">
    <location>
        <begin position="119"/>
        <end position="311"/>
    </location>
</feature>
<dbReference type="PANTHER" id="PTHR43585">
    <property type="entry name" value="FUMIPYRROLE BIOSYNTHESIS PROTEIN C"/>
    <property type="match status" value="1"/>
</dbReference>
<dbReference type="Gene3D" id="3.30.1490.20">
    <property type="entry name" value="ATP-grasp fold, A domain"/>
    <property type="match status" value="1"/>
</dbReference>
<dbReference type="Pfam" id="PF13535">
    <property type="entry name" value="ATP-grasp_4"/>
    <property type="match status" value="1"/>
</dbReference>
<sequence>MSHTPRVLVIRPAKEREAALRTLARTGAEIIVADHPDNDLAGFADVQLPLPHVPAAFRTDRVAELETRILDFHAQYPLTAVMADYDYLLPLVGRLNERLGLRGHTEWSGLTCSNKRLQRSALDAAGVPQPHWAPCRGTAEARDFAKSAGWPVVVKPADRAASCAVFVVHTEAELDAAVEAALIESWGADVVVEEYLDGPEFSVEAVAADGVVTTVAVTSKGIGGRTGVLKLDAEIPARLVDSDRAAVERVAADAVLACGLLDGPAHTEVRLTAEGPRIVEVNGRVGGVFISNMVYAVTGVDLYRAWYDVLHGKAPGLANEKRGFAVRRCVSEAEGLVESVEIGALPPEVMGRHLLTRCFVHPGDRLTAISNGNEMRAAVVAFAERREDAVTAAEALAANVTIRTSPLTGEAAR</sequence>
<dbReference type="InterPro" id="IPR011761">
    <property type="entry name" value="ATP-grasp"/>
</dbReference>
<proteinExistence type="predicted"/>
<dbReference type="PROSITE" id="PS50975">
    <property type="entry name" value="ATP_GRASP"/>
    <property type="match status" value="1"/>
</dbReference>
<organism evidence="6 7">
    <name type="scientific">Actinacidiphila oryziradicis</name>
    <dbReference type="NCBI Taxonomy" id="2571141"/>
    <lineage>
        <taxon>Bacteria</taxon>
        <taxon>Bacillati</taxon>
        <taxon>Actinomycetota</taxon>
        <taxon>Actinomycetes</taxon>
        <taxon>Kitasatosporales</taxon>
        <taxon>Streptomycetaceae</taxon>
        <taxon>Actinacidiphila</taxon>
    </lineage>
</organism>
<dbReference type="Gene3D" id="3.30.470.20">
    <property type="entry name" value="ATP-grasp fold, B domain"/>
    <property type="match status" value="1"/>
</dbReference>
<dbReference type="OrthoDB" id="6964321at2"/>
<keyword evidence="1" id="KW-0436">Ligase</keyword>
<keyword evidence="2 4" id="KW-0547">Nucleotide-binding</keyword>
<dbReference type="InterPro" id="IPR013815">
    <property type="entry name" value="ATP_grasp_subdomain_1"/>
</dbReference>
<evidence type="ECO:0000256" key="3">
    <source>
        <dbReference type="ARBA" id="ARBA00022840"/>
    </source>
</evidence>